<gene>
    <name evidence="6" type="ORF">DW352_23095</name>
</gene>
<keyword evidence="7" id="KW-1185">Reference proteome</keyword>
<keyword evidence="5" id="KW-0472">Membrane</keyword>
<evidence type="ECO:0000256" key="4">
    <source>
        <dbReference type="ARBA" id="ARBA00022519"/>
    </source>
</evidence>
<reference evidence="6 7" key="1">
    <citation type="submission" date="2018-07" db="EMBL/GenBank/DDBJ databases">
        <authorList>
            <person name="Quirk P.G."/>
            <person name="Krulwich T.A."/>
        </authorList>
    </citation>
    <scope>NUCLEOTIDE SEQUENCE [LARGE SCALE GENOMIC DNA]</scope>
    <source>
        <strain evidence="6 7">CC-BB4</strain>
    </source>
</reference>
<dbReference type="Pfam" id="PF13379">
    <property type="entry name" value="NMT1_2"/>
    <property type="match status" value="1"/>
</dbReference>
<dbReference type="SUPFAM" id="SSF53850">
    <property type="entry name" value="Periplasmic binding protein-like II"/>
    <property type="match status" value="1"/>
</dbReference>
<dbReference type="OrthoDB" id="570524at2"/>
<sequence length="396" mass="42528">MSETPLRIGYIPLVDAAALLVAVDHGFAAAEGLAIELVREVSWSNVRDKLNIGLFDAAHMLAPLPIASSFGIGHVRVPLIAPFNLALNGNAVTVTPALHAELAAFADGDPADPLVSARALARVVAERRAKGASPLNFGMTFPFSNHNYQLRYWMAAGGVDPDEDVRMVVLPPPYMVESLTNGHVDGFCVGAPWNSVAVEAGVGCIQHFGSELTLRLPEKMLVVREDWADTRPDVLAALIRSLARAAEYIEAVEHRANVTASIAERLGVEPSLVSRTLNGLLKVAPDGTMRGSDHYILIGRENANRPDPAHAAWFYAQMVRWGQTPLSDEAAATAQRVFRADLYDAALGRPAPTNDGGPRDGIGAFVGPDFVPGDIAGYLKAWELKRSGRPRLSLVR</sequence>
<evidence type="ECO:0000256" key="5">
    <source>
        <dbReference type="ARBA" id="ARBA00023136"/>
    </source>
</evidence>
<evidence type="ECO:0000313" key="7">
    <source>
        <dbReference type="Proteomes" id="UP000254889"/>
    </source>
</evidence>
<dbReference type="EMBL" id="CP031417">
    <property type="protein sequence ID" value="AXK83149.1"/>
    <property type="molecule type" value="Genomic_DNA"/>
</dbReference>
<keyword evidence="3" id="KW-1003">Cell membrane</keyword>
<dbReference type="Proteomes" id="UP000254889">
    <property type="component" value="Chromosome"/>
</dbReference>
<organism evidence="6 7">
    <name type="scientific">Pseudolabrys taiwanensis</name>
    <dbReference type="NCBI Taxonomy" id="331696"/>
    <lineage>
        <taxon>Bacteria</taxon>
        <taxon>Pseudomonadati</taxon>
        <taxon>Pseudomonadota</taxon>
        <taxon>Alphaproteobacteria</taxon>
        <taxon>Hyphomicrobiales</taxon>
        <taxon>Xanthobacteraceae</taxon>
        <taxon>Pseudolabrys</taxon>
    </lineage>
</organism>
<dbReference type="CDD" id="cd13553">
    <property type="entry name" value="PBP2_NrtA_CpmA_like"/>
    <property type="match status" value="1"/>
</dbReference>
<dbReference type="GO" id="GO:0012505">
    <property type="term" value="C:endomembrane system"/>
    <property type="evidence" value="ECO:0007669"/>
    <property type="project" value="UniProtKB-SubCell"/>
</dbReference>
<dbReference type="RefSeq" id="WP_115693528.1">
    <property type="nucleotide sequence ID" value="NZ_CP031417.1"/>
</dbReference>
<protein>
    <submittedName>
        <fullName evidence="6">Nitrate transporter</fullName>
    </submittedName>
</protein>
<keyword evidence="4" id="KW-0997">Cell inner membrane</keyword>
<comment type="subcellular location">
    <subcellularLocation>
        <location evidence="1">Endomembrane system</location>
    </subcellularLocation>
</comment>
<evidence type="ECO:0000256" key="2">
    <source>
        <dbReference type="ARBA" id="ARBA00022448"/>
    </source>
</evidence>
<evidence type="ECO:0000313" key="6">
    <source>
        <dbReference type="EMBL" id="AXK83149.1"/>
    </source>
</evidence>
<name>A0A346A1V2_9HYPH</name>
<evidence type="ECO:0000256" key="1">
    <source>
        <dbReference type="ARBA" id="ARBA00004308"/>
    </source>
</evidence>
<accession>A0A346A1V2</accession>
<dbReference type="PANTHER" id="PTHR30024">
    <property type="entry name" value="ALIPHATIC SULFONATES-BINDING PROTEIN-RELATED"/>
    <property type="match status" value="1"/>
</dbReference>
<evidence type="ECO:0000256" key="3">
    <source>
        <dbReference type="ARBA" id="ARBA00022475"/>
    </source>
</evidence>
<keyword evidence="2" id="KW-0813">Transport</keyword>
<proteinExistence type="predicted"/>
<dbReference type="KEGG" id="ptaw:DW352_23095"/>
<dbReference type="Gene3D" id="3.40.190.10">
    <property type="entry name" value="Periplasmic binding protein-like II"/>
    <property type="match status" value="2"/>
</dbReference>
<dbReference type="InterPro" id="IPR044527">
    <property type="entry name" value="NrtA/CpmA_ABC-bd_dom"/>
</dbReference>
<dbReference type="PANTHER" id="PTHR30024:SF43">
    <property type="entry name" value="BLL4572 PROTEIN"/>
    <property type="match status" value="1"/>
</dbReference>
<dbReference type="AlphaFoldDB" id="A0A346A1V2"/>